<evidence type="ECO:0000256" key="2">
    <source>
        <dbReference type="ARBA" id="ARBA00022527"/>
    </source>
</evidence>
<dbReference type="PANTHER" id="PTHR47985">
    <property type="entry name" value="OS07G0668900 PROTEIN"/>
    <property type="match status" value="1"/>
</dbReference>
<dbReference type="EMBL" id="JACTNZ010000004">
    <property type="protein sequence ID" value="KAG5552039.1"/>
    <property type="molecule type" value="Genomic_DNA"/>
</dbReference>
<comment type="subcellular location">
    <subcellularLocation>
        <location evidence="1">Membrane</location>
    </subcellularLocation>
</comment>
<keyword evidence="2" id="KW-0418">Kinase</keyword>
<evidence type="ECO:0000313" key="5">
    <source>
        <dbReference type="Proteomes" id="UP000823749"/>
    </source>
</evidence>
<dbReference type="GO" id="GO:0004674">
    <property type="term" value="F:protein serine/threonine kinase activity"/>
    <property type="evidence" value="ECO:0007669"/>
    <property type="project" value="UniProtKB-KW"/>
</dbReference>
<keyword evidence="5" id="KW-1185">Reference proteome</keyword>
<keyword evidence="2" id="KW-0808">Transferase</keyword>
<accession>A0AAV6KIA3</accession>
<dbReference type="Proteomes" id="UP000823749">
    <property type="component" value="Chromosome 4"/>
</dbReference>
<dbReference type="GO" id="GO:0016020">
    <property type="term" value="C:membrane"/>
    <property type="evidence" value="ECO:0007669"/>
    <property type="project" value="UniProtKB-SubCell"/>
</dbReference>
<name>A0AAV6KIA3_9ERIC</name>
<keyword evidence="3" id="KW-0472">Membrane</keyword>
<protein>
    <submittedName>
        <fullName evidence="4">Uncharacterized protein</fullName>
    </submittedName>
</protein>
<comment type="caution">
    <text evidence="4">The sequence shown here is derived from an EMBL/GenBank/DDBJ whole genome shotgun (WGS) entry which is preliminary data.</text>
</comment>
<proteinExistence type="predicted"/>
<evidence type="ECO:0000256" key="3">
    <source>
        <dbReference type="ARBA" id="ARBA00023136"/>
    </source>
</evidence>
<keyword evidence="2" id="KW-0723">Serine/threonine-protein kinase</keyword>
<dbReference type="PANTHER" id="PTHR47985:SF24">
    <property type="entry name" value="PROTEIN KINASE SUPERFAMILY PROTEIN"/>
    <property type="match status" value="1"/>
</dbReference>
<organism evidence="4 5">
    <name type="scientific">Rhododendron griersonianum</name>
    <dbReference type="NCBI Taxonomy" id="479676"/>
    <lineage>
        <taxon>Eukaryota</taxon>
        <taxon>Viridiplantae</taxon>
        <taxon>Streptophyta</taxon>
        <taxon>Embryophyta</taxon>
        <taxon>Tracheophyta</taxon>
        <taxon>Spermatophyta</taxon>
        <taxon>Magnoliopsida</taxon>
        <taxon>eudicotyledons</taxon>
        <taxon>Gunneridae</taxon>
        <taxon>Pentapetalae</taxon>
        <taxon>asterids</taxon>
        <taxon>Ericales</taxon>
        <taxon>Ericaceae</taxon>
        <taxon>Ericoideae</taxon>
        <taxon>Rhodoreae</taxon>
        <taxon>Rhododendron</taxon>
    </lineage>
</organism>
<reference evidence="4" key="1">
    <citation type="submission" date="2020-08" db="EMBL/GenBank/DDBJ databases">
        <title>Plant Genome Project.</title>
        <authorList>
            <person name="Zhang R.-G."/>
        </authorList>
    </citation>
    <scope>NUCLEOTIDE SEQUENCE</scope>
    <source>
        <strain evidence="4">WSP0</strain>
        <tissue evidence="4">Leaf</tissue>
    </source>
</reference>
<sequence length="140" mass="14962">MDPALEGQYSMKEVIQVAAIAAMCVQSEADYRPLMADVVQSLVPLVKHHRPTSKGGSEELPKLTFAFYAQFFAFRVAASAANSAMCVQSEAGYWPLMADVVQSLASLVKQSLVPLEEAVLELPSGTLSKGLGSNQVSKAN</sequence>
<dbReference type="AlphaFoldDB" id="A0AAV6KIA3"/>
<gene>
    <name evidence="4" type="ORF">RHGRI_010206</name>
</gene>
<evidence type="ECO:0000313" key="4">
    <source>
        <dbReference type="EMBL" id="KAG5552039.1"/>
    </source>
</evidence>
<evidence type="ECO:0000256" key="1">
    <source>
        <dbReference type="ARBA" id="ARBA00004370"/>
    </source>
</evidence>